<sequence length="379" mass="44293">MNIYVEHKNDGLREILEKLLDEAGIQVNGDKPYDIQVHNDDFYNRILQQGSLGLGESYMDGWWDCDRLDILFYKILRAKLDKKIPYNLKDIIRIAISRIQNLQTQKRAWQVGEEHYDLGNDLFNHMLDPYMQYSCAYWKNADNLFQAQQQKLDLICRKLDLQPGMRLLDIGCGWGGLAEYAAKNYQVSVVGITISKEQQKLAVERCKGLDVEILLMDYRNLNERFDRIASIGMFEHVGLKNYDTYFQVVQRNLNADGLFLLHTIGSNTIRKGADPWITKYIFPNGYIPSIEKIAHFSSGKFIMEDWHNFGTDYDLTLRAWSERFLQAWPEIEANYSARFKRMFNYYLNACAGAFRARELQLWQIVFSPNGLEGEVRIAR</sequence>
<organism evidence="6 7">
    <name type="scientific">Acinetobacter pecorum</name>
    <dbReference type="NCBI Taxonomy" id="2762215"/>
    <lineage>
        <taxon>Bacteria</taxon>
        <taxon>Pseudomonadati</taxon>
        <taxon>Pseudomonadota</taxon>
        <taxon>Gammaproteobacteria</taxon>
        <taxon>Moraxellales</taxon>
        <taxon>Moraxellaceae</taxon>
        <taxon>Acinetobacter</taxon>
    </lineage>
</organism>
<evidence type="ECO:0000256" key="4">
    <source>
        <dbReference type="ARBA" id="ARBA00022691"/>
    </source>
</evidence>
<dbReference type="GO" id="GO:0032259">
    <property type="term" value="P:methylation"/>
    <property type="evidence" value="ECO:0007669"/>
    <property type="project" value="UniProtKB-KW"/>
</dbReference>
<keyword evidence="7" id="KW-1185">Reference proteome</keyword>
<proteinExistence type="inferred from homology"/>
<evidence type="ECO:0000256" key="3">
    <source>
        <dbReference type="ARBA" id="ARBA00022679"/>
    </source>
</evidence>
<dbReference type="PIRSF" id="PIRSF003085">
    <property type="entry name" value="CMAS"/>
    <property type="match status" value="1"/>
</dbReference>
<evidence type="ECO:0000256" key="1">
    <source>
        <dbReference type="ARBA" id="ARBA00010815"/>
    </source>
</evidence>
<dbReference type="Pfam" id="PF02353">
    <property type="entry name" value="CMAS"/>
    <property type="match status" value="1"/>
</dbReference>
<accession>A0ABR8VZS4</accession>
<dbReference type="EMBL" id="JACSPT010000014">
    <property type="protein sequence ID" value="MBD8009906.1"/>
    <property type="molecule type" value="Genomic_DNA"/>
</dbReference>
<dbReference type="PANTHER" id="PTHR43667:SF1">
    <property type="entry name" value="CYCLOPROPANE-FATTY-ACYL-PHOSPHOLIPID SYNTHASE"/>
    <property type="match status" value="1"/>
</dbReference>
<protein>
    <submittedName>
        <fullName evidence="6">Cyclopropane fatty acyl phospholipid synthase</fullName>
        <ecNumber evidence="6">2.1.1.79</ecNumber>
    </submittedName>
</protein>
<comment type="caution">
    <text evidence="6">The sequence shown here is derived from an EMBL/GenBank/DDBJ whole genome shotgun (WGS) entry which is preliminary data.</text>
</comment>
<dbReference type="Gene3D" id="3.40.50.150">
    <property type="entry name" value="Vaccinia Virus protein VP39"/>
    <property type="match status" value="1"/>
</dbReference>
<keyword evidence="4" id="KW-0949">S-adenosyl-L-methionine</keyword>
<comment type="similarity">
    <text evidence="1">Belongs to the CFA/CMAS family.</text>
</comment>
<evidence type="ECO:0000256" key="2">
    <source>
        <dbReference type="ARBA" id="ARBA00022603"/>
    </source>
</evidence>
<dbReference type="InterPro" id="IPR029063">
    <property type="entry name" value="SAM-dependent_MTases_sf"/>
</dbReference>
<dbReference type="RefSeq" id="WP_064101789.1">
    <property type="nucleotide sequence ID" value="NZ_JACSPT010000014.1"/>
</dbReference>
<dbReference type="GO" id="GO:0008825">
    <property type="term" value="F:cyclopropane-fatty-acyl-phospholipid synthase activity"/>
    <property type="evidence" value="ECO:0007669"/>
    <property type="project" value="UniProtKB-EC"/>
</dbReference>
<name>A0ABR8VZS4_9GAMM</name>
<dbReference type="InterPro" id="IPR050723">
    <property type="entry name" value="CFA/CMAS"/>
</dbReference>
<evidence type="ECO:0000256" key="5">
    <source>
        <dbReference type="ARBA" id="ARBA00023098"/>
    </source>
</evidence>
<dbReference type="CDD" id="cd02440">
    <property type="entry name" value="AdoMet_MTases"/>
    <property type="match status" value="1"/>
</dbReference>
<evidence type="ECO:0000313" key="7">
    <source>
        <dbReference type="Proteomes" id="UP000621930"/>
    </source>
</evidence>
<dbReference type="NCBIfam" id="NF008686">
    <property type="entry name" value="PRK11705.1"/>
    <property type="match status" value="1"/>
</dbReference>
<reference evidence="6 7" key="1">
    <citation type="submission" date="2020-08" db="EMBL/GenBank/DDBJ databases">
        <title>A Genomic Blueprint of the Chicken Gut Microbiome.</title>
        <authorList>
            <person name="Gilroy R."/>
            <person name="Ravi A."/>
            <person name="Getino M."/>
            <person name="Pursley I."/>
            <person name="Horton D.L."/>
            <person name="Alikhan N.-F."/>
            <person name="Baker D."/>
            <person name="Gharbi K."/>
            <person name="Hall N."/>
            <person name="Watson M."/>
            <person name="Adriaenssens E.M."/>
            <person name="Foster-Nyarko E."/>
            <person name="Jarju S."/>
            <person name="Secka A."/>
            <person name="Antonio M."/>
            <person name="Oren A."/>
            <person name="Chaudhuri R."/>
            <person name="La Ragione R.M."/>
            <person name="Hildebrand F."/>
            <person name="Pallen M.J."/>
        </authorList>
    </citation>
    <scope>NUCLEOTIDE SEQUENCE [LARGE SCALE GENOMIC DNA]</scope>
    <source>
        <strain evidence="6 7">Sa1BUA6</strain>
    </source>
</reference>
<keyword evidence="2 6" id="KW-0489">Methyltransferase</keyword>
<keyword evidence="3 6" id="KW-0808">Transferase</keyword>
<dbReference type="SUPFAM" id="SSF53335">
    <property type="entry name" value="S-adenosyl-L-methionine-dependent methyltransferases"/>
    <property type="match status" value="1"/>
</dbReference>
<dbReference type="Proteomes" id="UP000621930">
    <property type="component" value="Unassembled WGS sequence"/>
</dbReference>
<evidence type="ECO:0000313" key="6">
    <source>
        <dbReference type="EMBL" id="MBD8009906.1"/>
    </source>
</evidence>
<dbReference type="PANTHER" id="PTHR43667">
    <property type="entry name" value="CYCLOPROPANE-FATTY-ACYL-PHOSPHOLIPID SYNTHASE"/>
    <property type="match status" value="1"/>
</dbReference>
<gene>
    <name evidence="6" type="primary">cfa</name>
    <name evidence="6" type="ORF">H9629_11250</name>
</gene>
<dbReference type="InterPro" id="IPR003333">
    <property type="entry name" value="CMAS"/>
</dbReference>
<dbReference type="EC" id="2.1.1.79" evidence="6"/>
<keyword evidence="5" id="KW-0443">Lipid metabolism</keyword>